<evidence type="ECO:0000313" key="3">
    <source>
        <dbReference type="Proteomes" id="UP000324632"/>
    </source>
</evidence>
<organism evidence="2 3">
    <name type="scientific">Triplophysa tibetana</name>
    <dbReference type="NCBI Taxonomy" id="1572043"/>
    <lineage>
        <taxon>Eukaryota</taxon>
        <taxon>Metazoa</taxon>
        <taxon>Chordata</taxon>
        <taxon>Craniata</taxon>
        <taxon>Vertebrata</taxon>
        <taxon>Euteleostomi</taxon>
        <taxon>Actinopterygii</taxon>
        <taxon>Neopterygii</taxon>
        <taxon>Teleostei</taxon>
        <taxon>Ostariophysi</taxon>
        <taxon>Cypriniformes</taxon>
        <taxon>Nemacheilidae</taxon>
        <taxon>Triplophysa</taxon>
    </lineage>
</organism>
<evidence type="ECO:0000313" key="2">
    <source>
        <dbReference type="EMBL" id="KAA0708477.1"/>
    </source>
</evidence>
<reference evidence="2 3" key="1">
    <citation type="journal article" date="2019" name="Mol. Ecol. Resour.">
        <title>Chromosome-level genome assembly of Triplophysa tibetana, a fish adapted to the harsh high-altitude environment of the Tibetan Plateau.</title>
        <authorList>
            <person name="Yang X."/>
            <person name="Liu H."/>
            <person name="Ma Z."/>
            <person name="Zou Y."/>
            <person name="Zou M."/>
            <person name="Mao Y."/>
            <person name="Li X."/>
            <person name="Wang H."/>
            <person name="Chen T."/>
            <person name="Wang W."/>
            <person name="Yang R."/>
        </authorList>
    </citation>
    <scope>NUCLEOTIDE SEQUENCE [LARGE SCALE GENOMIC DNA]</scope>
    <source>
        <strain evidence="2">TTIB1903HZAU</strain>
        <tissue evidence="2">Muscle</tissue>
    </source>
</reference>
<evidence type="ECO:0000256" key="1">
    <source>
        <dbReference type="SAM" id="MobiDB-lite"/>
    </source>
</evidence>
<gene>
    <name evidence="2" type="ORF">E1301_Tti005720</name>
</gene>
<name>A0A5A9NJT0_9TELE</name>
<proteinExistence type="predicted"/>
<keyword evidence="3" id="KW-1185">Reference proteome</keyword>
<protein>
    <submittedName>
        <fullName evidence="2">Uncharacterized protein</fullName>
    </submittedName>
</protein>
<feature type="region of interest" description="Disordered" evidence="1">
    <location>
        <begin position="12"/>
        <end position="33"/>
    </location>
</feature>
<comment type="caution">
    <text evidence="2">The sequence shown here is derived from an EMBL/GenBank/DDBJ whole genome shotgun (WGS) entry which is preliminary data.</text>
</comment>
<dbReference type="Proteomes" id="UP000324632">
    <property type="component" value="Chromosome 18"/>
</dbReference>
<dbReference type="EMBL" id="SOYY01000018">
    <property type="protein sequence ID" value="KAA0708477.1"/>
    <property type="molecule type" value="Genomic_DNA"/>
</dbReference>
<sequence length="65" mass="7489">MSGFLYRGRHCNGRKADRPKSMINMSDSPNDDTEKISVLQTPSVREFEQSVDIWHLHAATQQTNR</sequence>
<accession>A0A5A9NJT0</accession>
<dbReference type="AlphaFoldDB" id="A0A5A9NJT0"/>